<proteinExistence type="predicted"/>
<organism evidence="1 2">
    <name type="scientific">Gallibacterium anatis</name>
    <dbReference type="NCBI Taxonomy" id="750"/>
    <lineage>
        <taxon>Bacteria</taxon>
        <taxon>Pseudomonadati</taxon>
        <taxon>Pseudomonadota</taxon>
        <taxon>Gammaproteobacteria</taxon>
        <taxon>Pasteurellales</taxon>
        <taxon>Pasteurellaceae</taxon>
        <taxon>Gallibacterium</taxon>
    </lineage>
</organism>
<gene>
    <name evidence="1" type="ORF">QV03_03905</name>
</gene>
<evidence type="ECO:0000313" key="1">
    <source>
        <dbReference type="EMBL" id="OBW99327.1"/>
    </source>
</evidence>
<protein>
    <submittedName>
        <fullName evidence="1">Uncharacterized protein</fullName>
    </submittedName>
</protein>
<accession>A0A1A7P542</accession>
<reference evidence="1 2" key="1">
    <citation type="submission" date="2014-11" db="EMBL/GenBank/DDBJ databases">
        <title>Pan-genome of Gallibacterium spp.</title>
        <authorList>
            <person name="Kudirkiene E."/>
            <person name="Bojesen A.M."/>
        </authorList>
    </citation>
    <scope>NUCLEOTIDE SEQUENCE [LARGE SCALE GENOMIC DNA]</scope>
    <source>
        <strain evidence="1 2">F 279</strain>
    </source>
</reference>
<comment type="caution">
    <text evidence="1">The sequence shown here is derived from an EMBL/GenBank/DDBJ whole genome shotgun (WGS) entry which is preliminary data.</text>
</comment>
<name>A0A1A7P542_9PAST</name>
<dbReference type="EMBL" id="JTJO01000023">
    <property type="protein sequence ID" value="OBW99327.1"/>
    <property type="molecule type" value="Genomic_DNA"/>
</dbReference>
<dbReference type="Proteomes" id="UP000092643">
    <property type="component" value="Unassembled WGS sequence"/>
</dbReference>
<sequence length="59" mass="6772">MLGGIMWFVIIASGNIITLQQKEWLFCAVKSMFKPRLLLELGNKNPVLNTGMMDKVFWV</sequence>
<evidence type="ECO:0000313" key="2">
    <source>
        <dbReference type="Proteomes" id="UP000092643"/>
    </source>
</evidence>
<dbReference type="AlphaFoldDB" id="A0A1A7P542"/>